<gene>
    <name evidence="2" type="ORF">GEV33_004111</name>
</gene>
<feature type="domain" description="CHK kinase-like" evidence="1">
    <location>
        <begin position="124"/>
        <end position="319"/>
    </location>
</feature>
<dbReference type="InterPro" id="IPR011009">
    <property type="entry name" value="Kinase-like_dom_sf"/>
</dbReference>
<sequence length="415" mass="47887">MIANESEIRFWLTNILTEENLDDFSVNILGNAAKGEGYAGDIVFVSLDSAESQKEYHLVLKCSKQNKTFRETTPVKESFTNEIYVYDRVFPVFTQFQLKNQIENPFDSVPKYYGKFMNENIEVLVFDDVKNAGYSLWNKKNPLTRKHINMIVEEYSKFHAVSFAMQDQHPEQFEELSSGLQEVFKMFLKSNGLDGMFMKCIDEVSDLLKGDLDDNILSTWKNFKSQIDYIFYDMCKEPDVKKVIIHGDCWNNNYMFKYATDKQILPVEVAILDWQTSNHSSPIIDLSYFLFACISKEDIEDLDEILQLYHKSLTSHLSRMGADSNLLYPKDTFLQDWKKYSRFGAALSSLVFKVSATESEEVIDFTEATENGGNGSTAFSYDVKDKASYKNRARHVVNFSNIGSFLFITESSLNR</sequence>
<evidence type="ECO:0000313" key="2">
    <source>
        <dbReference type="EMBL" id="KAH0818680.1"/>
    </source>
</evidence>
<dbReference type="EMBL" id="JABDTM020016895">
    <property type="protein sequence ID" value="KAH0818680.1"/>
    <property type="molecule type" value="Genomic_DNA"/>
</dbReference>
<dbReference type="PANTHER" id="PTHR11012:SF30">
    <property type="entry name" value="PROTEIN KINASE-LIKE DOMAIN-CONTAINING"/>
    <property type="match status" value="1"/>
</dbReference>
<dbReference type="SMART" id="SM00587">
    <property type="entry name" value="CHK"/>
    <property type="match status" value="1"/>
</dbReference>
<dbReference type="PANTHER" id="PTHR11012">
    <property type="entry name" value="PROTEIN KINASE-LIKE DOMAIN-CONTAINING"/>
    <property type="match status" value="1"/>
</dbReference>
<dbReference type="AlphaFoldDB" id="A0A8J6HH47"/>
<dbReference type="Proteomes" id="UP000719412">
    <property type="component" value="Unassembled WGS sequence"/>
</dbReference>
<evidence type="ECO:0000313" key="3">
    <source>
        <dbReference type="Proteomes" id="UP000719412"/>
    </source>
</evidence>
<accession>A0A8J6HH47</accession>
<reference evidence="2" key="2">
    <citation type="submission" date="2021-08" db="EMBL/GenBank/DDBJ databases">
        <authorList>
            <person name="Eriksson T."/>
        </authorList>
    </citation>
    <scope>NUCLEOTIDE SEQUENCE</scope>
    <source>
        <strain evidence="2">Stoneville</strain>
        <tissue evidence="2">Whole head</tissue>
    </source>
</reference>
<protein>
    <recommendedName>
        <fullName evidence="1">CHK kinase-like domain-containing protein</fullName>
    </recommendedName>
</protein>
<dbReference type="SUPFAM" id="SSF56112">
    <property type="entry name" value="Protein kinase-like (PK-like)"/>
    <property type="match status" value="1"/>
</dbReference>
<keyword evidence="3" id="KW-1185">Reference proteome</keyword>
<evidence type="ECO:0000259" key="1">
    <source>
        <dbReference type="SMART" id="SM00587"/>
    </source>
</evidence>
<name>A0A8J6HH47_TENMO</name>
<dbReference type="Gene3D" id="3.90.1200.10">
    <property type="match status" value="1"/>
</dbReference>
<dbReference type="InterPro" id="IPR004119">
    <property type="entry name" value="EcKL"/>
</dbReference>
<dbReference type="InterPro" id="IPR015897">
    <property type="entry name" value="CHK_kinase-like"/>
</dbReference>
<proteinExistence type="predicted"/>
<dbReference type="Pfam" id="PF02958">
    <property type="entry name" value="EcKL"/>
    <property type="match status" value="1"/>
</dbReference>
<comment type="caution">
    <text evidence="2">The sequence shown here is derived from an EMBL/GenBank/DDBJ whole genome shotgun (WGS) entry which is preliminary data.</text>
</comment>
<reference evidence="2" key="1">
    <citation type="journal article" date="2020" name="J Insects Food Feed">
        <title>The yellow mealworm (Tenebrio molitor) genome: a resource for the emerging insects as food and feed industry.</title>
        <authorList>
            <person name="Eriksson T."/>
            <person name="Andere A."/>
            <person name="Kelstrup H."/>
            <person name="Emery V."/>
            <person name="Picard C."/>
        </authorList>
    </citation>
    <scope>NUCLEOTIDE SEQUENCE</scope>
    <source>
        <strain evidence="2">Stoneville</strain>
        <tissue evidence="2">Whole head</tissue>
    </source>
</reference>
<organism evidence="2 3">
    <name type="scientific">Tenebrio molitor</name>
    <name type="common">Yellow mealworm beetle</name>
    <dbReference type="NCBI Taxonomy" id="7067"/>
    <lineage>
        <taxon>Eukaryota</taxon>
        <taxon>Metazoa</taxon>
        <taxon>Ecdysozoa</taxon>
        <taxon>Arthropoda</taxon>
        <taxon>Hexapoda</taxon>
        <taxon>Insecta</taxon>
        <taxon>Pterygota</taxon>
        <taxon>Neoptera</taxon>
        <taxon>Endopterygota</taxon>
        <taxon>Coleoptera</taxon>
        <taxon>Polyphaga</taxon>
        <taxon>Cucujiformia</taxon>
        <taxon>Tenebrionidae</taxon>
        <taxon>Tenebrio</taxon>
    </lineage>
</organism>